<dbReference type="Pfam" id="PF00535">
    <property type="entry name" value="Glycos_transf_2"/>
    <property type="match status" value="1"/>
</dbReference>
<organism evidence="3 4">
    <name type="scientific">Modestobacter versicolor</name>
    <dbReference type="NCBI Taxonomy" id="429133"/>
    <lineage>
        <taxon>Bacteria</taxon>
        <taxon>Bacillati</taxon>
        <taxon>Actinomycetota</taxon>
        <taxon>Actinomycetes</taxon>
        <taxon>Geodermatophilales</taxon>
        <taxon>Geodermatophilaceae</taxon>
        <taxon>Modestobacter</taxon>
    </lineage>
</organism>
<dbReference type="GO" id="GO:0016740">
    <property type="term" value="F:transferase activity"/>
    <property type="evidence" value="ECO:0007669"/>
    <property type="project" value="UniProtKB-KW"/>
</dbReference>
<sequence length="486" mass="50218">MRLPPPPADRLPDGFVVRLAPGTQRRDGGTTLLGGSPFRQLRLAPAARPLLRGDRLQVDGPRSAALAARLLDAGIADPEVAPAPFPEVTVVVPVKDRTDGLARLLAALRADPGTAGCPVVVVDDGSADPAAVAEVAAGARLLRHEQAQGPAAARNAGLRQAGTDLVAFLDSDCVPEPGWLERLAGHLADPRVALVAPRITALAGGGTSWVARYEAVSSALDMGPTAARVAPLTLVAYVPSAALLARRAALGDGFDESMQVAEDVDLVWRLAAAGWRVRYEPTARVAHDHRVAPADWLRRRAFYGTGAALLAQRHGPAIAPVVVSPWSAAAWALALTGRPLGAIAAAGVLGTASAKLAVRLAAPGARPPYALATALVVRGSAASGRTLARTVTRHHWPLAVAAALASRRARRLVAAVAVADAVDGWWPHRRELDLPTAAAGRRLEDLAYGAGLWLGALRAGDARALLPAAPPPITPPGPTSGQPPTR</sequence>
<dbReference type="PANTHER" id="PTHR43646">
    <property type="entry name" value="GLYCOSYLTRANSFERASE"/>
    <property type="match status" value="1"/>
</dbReference>
<dbReference type="SUPFAM" id="SSF53448">
    <property type="entry name" value="Nucleotide-diphospho-sugar transferases"/>
    <property type="match status" value="1"/>
</dbReference>
<evidence type="ECO:0000259" key="2">
    <source>
        <dbReference type="Pfam" id="PF00535"/>
    </source>
</evidence>
<dbReference type="PANTHER" id="PTHR43646:SF6">
    <property type="entry name" value="PRE-MYCOFACTOCIN GLYCOSYLTRANSFERASE"/>
    <property type="match status" value="1"/>
</dbReference>
<reference evidence="3 4" key="1">
    <citation type="submission" date="2020-08" db="EMBL/GenBank/DDBJ databases">
        <title>Sequencing the genomes of 1000 actinobacteria strains.</title>
        <authorList>
            <person name="Klenk H.-P."/>
        </authorList>
    </citation>
    <scope>NUCLEOTIDE SEQUENCE [LARGE SCALE GENOMIC DNA]</scope>
    <source>
        <strain evidence="3 4">DSM 16678</strain>
    </source>
</reference>
<dbReference type="Gene3D" id="3.90.550.10">
    <property type="entry name" value="Spore Coat Polysaccharide Biosynthesis Protein SpsA, Chain A"/>
    <property type="match status" value="1"/>
</dbReference>
<proteinExistence type="predicted"/>
<gene>
    <name evidence="3" type="ORF">FHX36_003297</name>
</gene>
<dbReference type="RefSeq" id="WP_183513911.1">
    <property type="nucleotide sequence ID" value="NZ_JACIBU010000001.1"/>
</dbReference>
<accession>A0A839Y8A1</accession>
<evidence type="ECO:0000256" key="1">
    <source>
        <dbReference type="SAM" id="MobiDB-lite"/>
    </source>
</evidence>
<dbReference type="EMBL" id="JACIBU010000001">
    <property type="protein sequence ID" value="MBB3677562.1"/>
    <property type="molecule type" value="Genomic_DNA"/>
</dbReference>
<dbReference type="InterPro" id="IPR029044">
    <property type="entry name" value="Nucleotide-diphossugar_trans"/>
</dbReference>
<keyword evidence="3" id="KW-0808">Transferase</keyword>
<evidence type="ECO:0000313" key="4">
    <source>
        <dbReference type="Proteomes" id="UP000580718"/>
    </source>
</evidence>
<evidence type="ECO:0000313" key="3">
    <source>
        <dbReference type="EMBL" id="MBB3677562.1"/>
    </source>
</evidence>
<dbReference type="InterPro" id="IPR023981">
    <property type="entry name" value="MftF"/>
</dbReference>
<dbReference type="NCBIfam" id="TIGR03965">
    <property type="entry name" value="mycofact_glyco"/>
    <property type="match status" value="1"/>
</dbReference>
<feature type="region of interest" description="Disordered" evidence="1">
    <location>
        <begin position="467"/>
        <end position="486"/>
    </location>
</feature>
<feature type="compositionally biased region" description="Pro residues" evidence="1">
    <location>
        <begin position="468"/>
        <end position="478"/>
    </location>
</feature>
<dbReference type="InterPro" id="IPR001173">
    <property type="entry name" value="Glyco_trans_2-like"/>
</dbReference>
<dbReference type="Proteomes" id="UP000580718">
    <property type="component" value="Unassembled WGS sequence"/>
</dbReference>
<comment type="caution">
    <text evidence="3">The sequence shown here is derived from an EMBL/GenBank/DDBJ whole genome shotgun (WGS) entry which is preliminary data.</text>
</comment>
<feature type="domain" description="Glycosyltransferase 2-like" evidence="2">
    <location>
        <begin position="89"/>
        <end position="248"/>
    </location>
</feature>
<name>A0A839Y8A1_9ACTN</name>
<protein>
    <submittedName>
        <fullName evidence="3">Mycofactocin system glycosyltransferase</fullName>
    </submittedName>
</protein>
<dbReference type="AlphaFoldDB" id="A0A839Y8A1"/>